<dbReference type="AlphaFoldDB" id="A0A9W6Z2T5"/>
<evidence type="ECO:0000256" key="1">
    <source>
        <dbReference type="RuleBase" id="RU367072"/>
    </source>
</evidence>
<organism evidence="3 4">
    <name type="scientific">Triparma verrucosa</name>
    <dbReference type="NCBI Taxonomy" id="1606542"/>
    <lineage>
        <taxon>Eukaryota</taxon>
        <taxon>Sar</taxon>
        <taxon>Stramenopiles</taxon>
        <taxon>Ochrophyta</taxon>
        <taxon>Bolidophyceae</taxon>
        <taxon>Parmales</taxon>
        <taxon>Triparmaceae</taxon>
        <taxon>Triparma</taxon>
    </lineage>
</organism>
<keyword evidence="1" id="KW-0234">DNA repair</keyword>
<keyword evidence="4" id="KW-1185">Reference proteome</keyword>
<sequence length="849" mass="91878">MIIDFLLGEKDPRCLLLALKTLNRKLEGLKEGGWEEEVLEAVMVYYPITFEPPPGDRRGVSNESLRRELNECLRKVGGVKVCLERCEEEGEDEKVKGLEDLRVVIGSSLPPYASDVRDCLLQCQESFFRDNVKSCVLDIVTDVARRIETEDNEIWRKEFVEGSVRYLKGSVSENPESVNGRSAVEFLASVTKGGGKNAGIVLKGVAEDLLDMCVSDDEKRASAAATGLGLIFAGTKSDLIVSPNPISPYSDAAVLAFNKLTSSNQVAGVIAMMSLFCCPPESVVELNVVEEYSRSIFGKIVEVEAADDFLKASSICLGNILGLEIYSPVTTRMLPQLIERSLNGNCGHSLTAISKACGNSRGVTRVVLPEIFKKVCEGLREAGEGGKDGSRALVELVKEGGKNIVENFGGGEGGEEGVELLSIVKSLCSILPDSDLEEKRVAAGLEAVPNLIEVFKIVVRPNAELLAIVNYFKNIIKEDDALNRKRLNVSLPLFTASLTKLEGGGGDMNVGDWTELNDALVGLVKPLCKISRNLTHCLDVRTAASEGLMRIVKGSTTVQASFLKEVVKEIVETLKSFKDIETLGNDVRLLARIGGAAACKGGAEGEVADEVVRVLCGMCCDCEENDLKVRVVGGEGLGEFIRSEGGGPFWRQRAASIALPEIMESIEAGLEGTEENSSDYQKCFGSIIAAGHFAQSLPVKVVSKGGVSSKSLNVLQCLMAGLVLAEKRKGMGEPWEAGAWEVVINSAMLSFQRLTSAGGEDMAVFEGYYETLLPTLLHFSLRNSYSVDGNVLALDCLKNIAANGTFAKIKKSLILINHRLGLVLGHPRREVRMKAVEVRNIFILLDRKN</sequence>
<dbReference type="Pfam" id="PF14500">
    <property type="entry name" value="MMS19_N"/>
    <property type="match status" value="1"/>
</dbReference>
<evidence type="ECO:0000259" key="2">
    <source>
        <dbReference type="Pfam" id="PF14500"/>
    </source>
</evidence>
<dbReference type="GO" id="GO:0005634">
    <property type="term" value="C:nucleus"/>
    <property type="evidence" value="ECO:0007669"/>
    <property type="project" value="UniProtKB-SubCell"/>
</dbReference>
<dbReference type="InterPro" id="IPR029240">
    <property type="entry name" value="MMS19_N"/>
</dbReference>
<accession>A0A9W6Z2T5</accession>
<feature type="domain" description="MMS19 N-terminal" evidence="2">
    <location>
        <begin position="2"/>
        <end position="73"/>
    </location>
</feature>
<dbReference type="GO" id="GO:0016226">
    <property type="term" value="P:iron-sulfur cluster assembly"/>
    <property type="evidence" value="ECO:0007669"/>
    <property type="project" value="UniProtKB-UniRule"/>
</dbReference>
<dbReference type="Proteomes" id="UP001165160">
    <property type="component" value="Unassembled WGS sequence"/>
</dbReference>
<dbReference type="EMBL" id="BRXX01000574">
    <property type="protein sequence ID" value="GMH47142.1"/>
    <property type="molecule type" value="Genomic_DNA"/>
</dbReference>
<keyword evidence="1" id="KW-0227">DNA damage</keyword>
<comment type="function">
    <text evidence="1">Key component of the cytosolic iron-sulfur protein assembly (CIA) complex, a multiprotein complex that mediates the incorporation of iron-sulfur cluster into apoproteins specifically involved in DNA metabolism and genomic integrity. In the CIA complex, MMS19 acts as an adapter between early-acting CIA components and a subset of cellular target iron-sulfur proteins.</text>
</comment>
<dbReference type="PANTHER" id="PTHR12891">
    <property type="entry name" value="DNA REPAIR/TRANSCRIPTION PROTEIN MET18/MMS19"/>
    <property type="match status" value="1"/>
</dbReference>
<dbReference type="SUPFAM" id="SSF48371">
    <property type="entry name" value="ARM repeat"/>
    <property type="match status" value="1"/>
</dbReference>
<evidence type="ECO:0000313" key="3">
    <source>
        <dbReference type="EMBL" id="GMH47142.1"/>
    </source>
</evidence>
<evidence type="ECO:0000313" key="4">
    <source>
        <dbReference type="Proteomes" id="UP001165160"/>
    </source>
</evidence>
<dbReference type="GO" id="GO:0051604">
    <property type="term" value="P:protein maturation"/>
    <property type="evidence" value="ECO:0007669"/>
    <property type="project" value="UniProtKB-UniRule"/>
</dbReference>
<proteinExistence type="inferred from homology"/>
<name>A0A9W6Z2T5_9STRA</name>
<dbReference type="InterPro" id="IPR016024">
    <property type="entry name" value="ARM-type_fold"/>
</dbReference>
<dbReference type="InterPro" id="IPR039920">
    <property type="entry name" value="MMS19"/>
</dbReference>
<dbReference type="GO" id="GO:0097361">
    <property type="term" value="C:cytosolic [4Fe-4S] assembly targeting complex"/>
    <property type="evidence" value="ECO:0007669"/>
    <property type="project" value="UniProtKB-UniRule"/>
</dbReference>
<comment type="caution">
    <text evidence="3">The sequence shown here is derived from an EMBL/GenBank/DDBJ whole genome shotgun (WGS) entry which is preliminary data.</text>
</comment>
<comment type="similarity">
    <text evidence="1">Belongs to the MET18/MMS19 family.</text>
</comment>
<keyword evidence="1" id="KW-0539">Nucleus</keyword>
<gene>
    <name evidence="3" type="ORF">TrVE_jg3049</name>
</gene>
<reference evidence="4" key="1">
    <citation type="journal article" date="2023" name="Commun. Biol.">
        <title>Genome analysis of Parmales, the sister group of diatoms, reveals the evolutionary specialization of diatoms from phago-mixotrophs to photoautotrophs.</title>
        <authorList>
            <person name="Ban H."/>
            <person name="Sato S."/>
            <person name="Yoshikawa S."/>
            <person name="Yamada K."/>
            <person name="Nakamura Y."/>
            <person name="Ichinomiya M."/>
            <person name="Sato N."/>
            <person name="Blanc-Mathieu R."/>
            <person name="Endo H."/>
            <person name="Kuwata A."/>
            <person name="Ogata H."/>
        </authorList>
    </citation>
    <scope>NUCLEOTIDE SEQUENCE [LARGE SCALE GENOMIC DNA]</scope>
    <source>
        <strain evidence="4">NIES 3699</strain>
    </source>
</reference>
<dbReference type="PANTHER" id="PTHR12891:SF0">
    <property type="entry name" value="MMS19 NUCLEOTIDE EXCISION REPAIR PROTEIN HOMOLOG"/>
    <property type="match status" value="1"/>
</dbReference>
<comment type="subcellular location">
    <subcellularLocation>
        <location evidence="1">Nucleus</location>
    </subcellularLocation>
</comment>
<protein>
    <recommendedName>
        <fullName evidence="1">MMS19 nucleotide excision repair protein</fullName>
    </recommendedName>
</protein>
<dbReference type="GO" id="GO:0006281">
    <property type="term" value="P:DNA repair"/>
    <property type="evidence" value="ECO:0007669"/>
    <property type="project" value="UniProtKB-UniRule"/>
</dbReference>